<gene>
    <name evidence="1" type="ORF">HNP25_001822</name>
</gene>
<comment type="caution">
    <text evidence="1">The sequence shown here is derived from an EMBL/GenBank/DDBJ whole genome shotgun (WGS) entry which is preliminary data.</text>
</comment>
<dbReference type="EMBL" id="JACHKT010000010">
    <property type="protein sequence ID" value="MBB6003170.1"/>
    <property type="molecule type" value="Genomic_DNA"/>
</dbReference>
<dbReference type="Proteomes" id="UP000524404">
    <property type="component" value="Unassembled WGS sequence"/>
</dbReference>
<evidence type="ECO:0000313" key="1">
    <source>
        <dbReference type="EMBL" id="MBB6003170.1"/>
    </source>
</evidence>
<reference evidence="1 2" key="1">
    <citation type="submission" date="2020-08" db="EMBL/GenBank/DDBJ databases">
        <title>Functional genomics of gut bacteria from endangered species of beetles.</title>
        <authorList>
            <person name="Carlos-Shanley C."/>
        </authorList>
    </citation>
    <scope>NUCLEOTIDE SEQUENCE [LARGE SCALE GENOMIC DNA]</scope>
    <source>
        <strain evidence="1 2">S00070</strain>
    </source>
</reference>
<proteinExistence type="predicted"/>
<accession>A0A841ESE4</accession>
<dbReference type="AlphaFoldDB" id="A0A841ESE4"/>
<sequence length="70" mass="8427">MMTVNQKPFSNIQMELLNLYAMDIEEADLLKIKNYLAQFFMQKAIDEADKVWEENTYSDELMDKWLNEDK</sequence>
<dbReference type="RefSeq" id="WP_184133459.1">
    <property type="nucleotide sequence ID" value="NZ_JACHKT010000010.1"/>
</dbReference>
<name>A0A841ESE4_9BACT</name>
<keyword evidence="2" id="KW-1185">Reference proteome</keyword>
<organism evidence="1 2">
    <name type="scientific">Arcicella rosea</name>
    <dbReference type="NCBI Taxonomy" id="502909"/>
    <lineage>
        <taxon>Bacteria</taxon>
        <taxon>Pseudomonadati</taxon>
        <taxon>Bacteroidota</taxon>
        <taxon>Cytophagia</taxon>
        <taxon>Cytophagales</taxon>
        <taxon>Flectobacillaceae</taxon>
        <taxon>Arcicella</taxon>
    </lineage>
</organism>
<evidence type="ECO:0000313" key="2">
    <source>
        <dbReference type="Proteomes" id="UP000524404"/>
    </source>
</evidence>
<protein>
    <submittedName>
        <fullName evidence="1">Uncharacterized protein</fullName>
    </submittedName>
</protein>